<organism evidence="1 2">
    <name type="scientific">Paramecium sonneborni</name>
    <dbReference type="NCBI Taxonomy" id="65129"/>
    <lineage>
        <taxon>Eukaryota</taxon>
        <taxon>Sar</taxon>
        <taxon>Alveolata</taxon>
        <taxon>Ciliophora</taxon>
        <taxon>Intramacronucleata</taxon>
        <taxon>Oligohymenophorea</taxon>
        <taxon>Peniculida</taxon>
        <taxon>Parameciidae</taxon>
        <taxon>Paramecium</taxon>
    </lineage>
</organism>
<protein>
    <submittedName>
        <fullName evidence="1">Uncharacterized protein</fullName>
    </submittedName>
</protein>
<reference evidence="1" key="1">
    <citation type="submission" date="2021-01" db="EMBL/GenBank/DDBJ databases">
        <authorList>
            <consortium name="Genoscope - CEA"/>
            <person name="William W."/>
        </authorList>
    </citation>
    <scope>NUCLEOTIDE SEQUENCE</scope>
</reference>
<dbReference type="Proteomes" id="UP000692954">
    <property type="component" value="Unassembled WGS sequence"/>
</dbReference>
<dbReference type="OrthoDB" id="10366981at2759"/>
<evidence type="ECO:0000313" key="1">
    <source>
        <dbReference type="EMBL" id="CAD8057751.1"/>
    </source>
</evidence>
<name>A0A8S1KTP6_9CILI</name>
<evidence type="ECO:0000313" key="2">
    <source>
        <dbReference type="Proteomes" id="UP000692954"/>
    </source>
</evidence>
<proteinExistence type="predicted"/>
<gene>
    <name evidence="1" type="ORF">PSON_ATCC_30995.1.T0110374</name>
</gene>
<accession>A0A8S1KTP6</accession>
<dbReference type="EMBL" id="CAJJDN010000011">
    <property type="protein sequence ID" value="CAD8057751.1"/>
    <property type="molecule type" value="Genomic_DNA"/>
</dbReference>
<keyword evidence="2" id="KW-1185">Reference proteome</keyword>
<dbReference type="AlphaFoldDB" id="A0A8S1KTP6"/>
<sequence length="233" mass="28373">MCSNFREFFDVFSSIEPQFNLDYFIYEDEEKDIITISNEEDFSCFLNSSIQSLQAQGNYKSLKLQQESERNLILIQNFKNKSQIFAKRLRQNLLDKKMYYEHYLYMIKTLRKLPIEQQQLYQEKKLILIKIEDQNKSVEQSKQLKMRTDKVCDFFISNIYSIIDEADKKITYNESSQEEFNKNLDYISNNLVEQISLIYQNRYNKLIEIRERQMKEIRKMIQLKKDLYKLKIK</sequence>
<comment type="caution">
    <text evidence="1">The sequence shown here is derived from an EMBL/GenBank/DDBJ whole genome shotgun (WGS) entry which is preliminary data.</text>
</comment>